<dbReference type="OrthoDB" id="6412836at2759"/>
<keyword evidence="4" id="KW-1185">Reference proteome</keyword>
<dbReference type="VEuPathDB" id="VectorBase:LDEU012134"/>
<keyword evidence="1" id="KW-0732">Signal</keyword>
<dbReference type="CDD" id="cd19941">
    <property type="entry name" value="TIL"/>
    <property type="match status" value="1"/>
</dbReference>
<dbReference type="Gene3D" id="2.10.25.10">
    <property type="entry name" value="Laminin"/>
    <property type="match status" value="1"/>
</dbReference>
<dbReference type="Proteomes" id="UP000288716">
    <property type="component" value="Unassembled WGS sequence"/>
</dbReference>
<reference evidence="3 4" key="1">
    <citation type="journal article" date="2018" name="Gigascience">
        <title>Genomes of trombidid mites reveal novel predicted allergens and laterally-transferred genes associated with secondary metabolism.</title>
        <authorList>
            <person name="Dong X."/>
            <person name="Chaisiri K."/>
            <person name="Xia D."/>
            <person name="Armstrong S.D."/>
            <person name="Fang Y."/>
            <person name="Donnelly M.J."/>
            <person name="Kadowaki T."/>
            <person name="McGarry J.W."/>
            <person name="Darby A.C."/>
            <person name="Makepeace B.L."/>
        </authorList>
    </citation>
    <scope>NUCLEOTIDE SEQUENCE [LARGE SCALE GENOMIC DNA]</scope>
    <source>
        <strain evidence="3">UoL-UT</strain>
    </source>
</reference>
<comment type="caution">
    <text evidence="3">The sequence shown here is derived from an EMBL/GenBank/DDBJ whole genome shotgun (WGS) entry which is preliminary data.</text>
</comment>
<evidence type="ECO:0000313" key="3">
    <source>
        <dbReference type="EMBL" id="RWS19906.1"/>
    </source>
</evidence>
<protein>
    <recommendedName>
        <fullName evidence="2">TIL domain-containing protein</fullName>
    </recommendedName>
</protein>
<sequence>MLMGKKWFYINIWLLCRLPMRNQVSSMLIIKLITFFCEYSVPKCGKNEAYIRCGGCERTCENYKQDAIKCHAACIPSCTCITGFVRTPQGTCDIPGRCNPNARMAKH</sequence>
<evidence type="ECO:0000259" key="2">
    <source>
        <dbReference type="Pfam" id="PF01826"/>
    </source>
</evidence>
<evidence type="ECO:0000313" key="4">
    <source>
        <dbReference type="Proteomes" id="UP000288716"/>
    </source>
</evidence>
<dbReference type="STRING" id="299467.A0A443RX21"/>
<feature type="chain" id="PRO_5019153703" description="TIL domain-containing protein" evidence="1">
    <location>
        <begin position="24"/>
        <end position="107"/>
    </location>
</feature>
<dbReference type="Pfam" id="PF01826">
    <property type="entry name" value="TIL"/>
    <property type="match status" value="1"/>
</dbReference>
<evidence type="ECO:0000256" key="1">
    <source>
        <dbReference type="SAM" id="SignalP"/>
    </source>
</evidence>
<feature type="signal peptide" evidence="1">
    <location>
        <begin position="1"/>
        <end position="23"/>
    </location>
</feature>
<accession>A0A443RX21</accession>
<organism evidence="3 4">
    <name type="scientific">Leptotrombidium deliense</name>
    <dbReference type="NCBI Taxonomy" id="299467"/>
    <lineage>
        <taxon>Eukaryota</taxon>
        <taxon>Metazoa</taxon>
        <taxon>Ecdysozoa</taxon>
        <taxon>Arthropoda</taxon>
        <taxon>Chelicerata</taxon>
        <taxon>Arachnida</taxon>
        <taxon>Acari</taxon>
        <taxon>Acariformes</taxon>
        <taxon>Trombidiformes</taxon>
        <taxon>Prostigmata</taxon>
        <taxon>Anystina</taxon>
        <taxon>Parasitengona</taxon>
        <taxon>Trombiculoidea</taxon>
        <taxon>Trombiculidae</taxon>
        <taxon>Leptotrombidium</taxon>
    </lineage>
</organism>
<dbReference type="InterPro" id="IPR002919">
    <property type="entry name" value="TIL_dom"/>
</dbReference>
<dbReference type="AlphaFoldDB" id="A0A443RX21"/>
<dbReference type="SUPFAM" id="SSF57567">
    <property type="entry name" value="Serine protease inhibitors"/>
    <property type="match status" value="1"/>
</dbReference>
<proteinExistence type="predicted"/>
<name>A0A443RX21_9ACAR</name>
<dbReference type="EMBL" id="NCKV01021713">
    <property type="protein sequence ID" value="RWS19906.1"/>
    <property type="molecule type" value="Genomic_DNA"/>
</dbReference>
<dbReference type="InterPro" id="IPR036084">
    <property type="entry name" value="Ser_inhib-like_sf"/>
</dbReference>
<gene>
    <name evidence="3" type="ORF">B4U80_01315</name>
</gene>
<feature type="domain" description="TIL" evidence="2">
    <location>
        <begin position="44"/>
        <end position="98"/>
    </location>
</feature>